<organism evidence="1 2">
    <name type="scientific">Sphingomonas ginsenosidivorax</name>
    <dbReference type="NCBI Taxonomy" id="862135"/>
    <lineage>
        <taxon>Bacteria</taxon>
        <taxon>Pseudomonadati</taxon>
        <taxon>Pseudomonadota</taxon>
        <taxon>Alphaproteobacteria</taxon>
        <taxon>Sphingomonadales</taxon>
        <taxon>Sphingomonadaceae</taxon>
        <taxon>Sphingomonas</taxon>
    </lineage>
</organism>
<keyword evidence="2" id="KW-1185">Reference proteome</keyword>
<dbReference type="AlphaFoldDB" id="A0A5C6UES3"/>
<protein>
    <submittedName>
        <fullName evidence="1">Uncharacterized protein</fullName>
    </submittedName>
</protein>
<comment type="caution">
    <text evidence="1">The sequence shown here is derived from an EMBL/GenBank/DDBJ whole genome shotgun (WGS) entry which is preliminary data.</text>
</comment>
<gene>
    <name evidence="1" type="ORF">FSB78_10460</name>
</gene>
<evidence type="ECO:0000313" key="2">
    <source>
        <dbReference type="Proteomes" id="UP000321250"/>
    </source>
</evidence>
<dbReference type="EMBL" id="VOQR01000001">
    <property type="protein sequence ID" value="TXC71317.1"/>
    <property type="molecule type" value="Genomic_DNA"/>
</dbReference>
<dbReference type="Proteomes" id="UP000321250">
    <property type="component" value="Unassembled WGS sequence"/>
</dbReference>
<name>A0A5C6UES3_9SPHN</name>
<sequence length="71" mass="7458">MAVDSDDSLDPNITAALDEVLVPGACDPALLGRLRRLIENCLADNYDQSDVLAMIELGVETTDNRGTPGGA</sequence>
<evidence type="ECO:0000313" key="1">
    <source>
        <dbReference type="EMBL" id="TXC71317.1"/>
    </source>
</evidence>
<accession>A0A5C6UES3</accession>
<reference evidence="1 2" key="1">
    <citation type="journal article" date="2013" name="Antonie Van Leeuwenhoek">
        <title>Sphingomonas ginsenosidivorax sp. nov., with the ability to transform ginsenosides.</title>
        <authorList>
            <person name="Jin X.F."/>
            <person name="Kim J.K."/>
            <person name="Liu Q.M."/>
            <person name="Kang M.S."/>
            <person name="He D."/>
            <person name="Jin F.X."/>
            <person name="Kim S.C."/>
            <person name="Im W.T."/>
        </authorList>
    </citation>
    <scope>NUCLEOTIDE SEQUENCE [LARGE SCALE GENOMIC DNA]</scope>
    <source>
        <strain evidence="1 2">KHI67</strain>
    </source>
</reference>
<dbReference type="RefSeq" id="WP_147082483.1">
    <property type="nucleotide sequence ID" value="NZ_VOQR01000001.1"/>
</dbReference>
<proteinExistence type="predicted"/>